<dbReference type="AlphaFoldDB" id="A0A2G0CD09"/>
<dbReference type="PANTHER" id="PTHR11319">
    <property type="entry name" value="G PROTEIN-COUPLED RECEPTOR-RELATED"/>
    <property type="match status" value="1"/>
</dbReference>
<dbReference type="NCBIfam" id="TIGR04183">
    <property type="entry name" value="Por_Secre_tail"/>
    <property type="match status" value="1"/>
</dbReference>
<keyword evidence="4" id="KW-1185">Reference proteome</keyword>
<dbReference type="OrthoDB" id="8901262at2"/>
<dbReference type="EMBL" id="PDLO01000006">
    <property type="protein sequence ID" value="PHK97842.1"/>
    <property type="molecule type" value="Genomic_DNA"/>
</dbReference>
<protein>
    <recommendedName>
        <fullName evidence="2">Secretion system C-terminal sorting domain-containing protein</fullName>
    </recommendedName>
</protein>
<dbReference type="SMART" id="SM00710">
    <property type="entry name" value="PbH1"/>
    <property type="match status" value="13"/>
</dbReference>
<accession>A0A2G0CD09</accession>
<feature type="signal peptide" evidence="1">
    <location>
        <begin position="1"/>
        <end position="20"/>
    </location>
</feature>
<organism evidence="3 4">
    <name type="scientific">Neolewinella marina</name>
    <dbReference type="NCBI Taxonomy" id="438751"/>
    <lineage>
        <taxon>Bacteria</taxon>
        <taxon>Pseudomonadati</taxon>
        <taxon>Bacteroidota</taxon>
        <taxon>Saprospiria</taxon>
        <taxon>Saprospirales</taxon>
        <taxon>Lewinellaceae</taxon>
        <taxon>Neolewinella</taxon>
    </lineage>
</organism>
<comment type="caution">
    <text evidence="3">The sequence shown here is derived from an EMBL/GenBank/DDBJ whole genome shotgun (WGS) entry which is preliminary data.</text>
</comment>
<evidence type="ECO:0000259" key="2">
    <source>
        <dbReference type="Pfam" id="PF18962"/>
    </source>
</evidence>
<evidence type="ECO:0000313" key="3">
    <source>
        <dbReference type="EMBL" id="PHK97842.1"/>
    </source>
</evidence>
<evidence type="ECO:0000256" key="1">
    <source>
        <dbReference type="SAM" id="SignalP"/>
    </source>
</evidence>
<dbReference type="Pfam" id="PF18962">
    <property type="entry name" value="Por_Secre_tail"/>
    <property type="match status" value="1"/>
</dbReference>
<dbReference type="SUPFAM" id="SSF51126">
    <property type="entry name" value="Pectin lyase-like"/>
    <property type="match status" value="2"/>
</dbReference>
<reference evidence="3 4" key="1">
    <citation type="submission" date="2017-10" db="EMBL/GenBank/DDBJ databases">
        <title>The draft genome sequence of Lewinella marina KCTC 32374.</title>
        <authorList>
            <person name="Wang K."/>
        </authorList>
    </citation>
    <scope>NUCLEOTIDE SEQUENCE [LARGE SCALE GENOMIC DNA]</scope>
    <source>
        <strain evidence="3 4">MKG-38</strain>
    </source>
</reference>
<feature type="domain" description="Secretion system C-terminal sorting" evidence="2">
    <location>
        <begin position="905"/>
        <end position="972"/>
    </location>
</feature>
<dbReference type="InterPro" id="IPR011050">
    <property type="entry name" value="Pectin_lyase_fold/virulence"/>
</dbReference>
<dbReference type="RefSeq" id="WP_143470736.1">
    <property type="nucleotide sequence ID" value="NZ_JAATJF010000003.1"/>
</dbReference>
<evidence type="ECO:0000313" key="4">
    <source>
        <dbReference type="Proteomes" id="UP000226437"/>
    </source>
</evidence>
<gene>
    <name evidence="3" type="ORF">CGL56_13595</name>
</gene>
<dbReference type="PANTHER" id="PTHR11319:SF35">
    <property type="entry name" value="OUTER MEMBRANE PROTEIN PMPC-RELATED"/>
    <property type="match status" value="1"/>
</dbReference>
<name>A0A2G0CD09_9BACT</name>
<proteinExistence type="predicted"/>
<dbReference type="Proteomes" id="UP000226437">
    <property type="component" value="Unassembled WGS sequence"/>
</dbReference>
<dbReference type="InterPro" id="IPR006626">
    <property type="entry name" value="PbH1"/>
</dbReference>
<sequence length="977" mass="101743">MQKTILLFGLLLVAFTTTNAQVIYVDADAAGGNDGTSWADAYSDLGIAIENAAAGSALWIAAGRYITPDTAAFFIDRELSLYGGFAGTETSMEEADPETNVTILSGDVLGNDNGTTFDSTLAVDNNRVLVIIDTNDVSNFTVTLDGLTIRDGAIAANYSSGSLLPFAGGGIYAEARTNISRVTFTKNRAPFGAATAHVFTTSSQSSFDDISSVDNYSSITASHYFNSVDTISFTNSMFSSSPNVVVGGGFISAAAMDGLTVDNCSFSGLNGGTSVRGGAISTASTLNIRILNSEFSDLSADLGGALYLRNPNLFMGDREVDAMECLIDNCTFTDVNAQRWGGAVFIGNMSHTITNSTFTDGVGAQTGGLGGAVYAQNGDTLGYAYHIDNTDFIRNTTPASSGGAIFYFAENVHVSITDSRFEGNIAAGNGGAMFLQGAGADRTSETLVDNCEFVGNTAGSFAAAALFLFEHTTVSNSSFSDHSATNGTVYVGAGGKTYSVVNSEFMDNGSSSNTDFARGAGIWAGLSGGGVPDSIVVDSCTFSGNVVAGDDFISGGSAIYVSGDVGPSVPSFRVMNSSFVNNAAINDADAAIEVINGTNLEVINSDFFANSSSGSGGAINMWQLPEPDTLDGVPYTFYVPNNVPSLMVERSLFVNNNAGVQGGAINLYSGTIEMRNSIMLGNTVDNGAGSGGAILINGSSSLGAELDNFLVNNTFYNNRDGGRAGIDTLPGSVGNAVAVFQPGNTDPLTNYVNLTIQNNAFFMDAPNEESIGLELNVGDVNDPTGFGAINVTSLGGNYFSSSLAANLPIDEVSGEDVVNTDIDLEEVFVDPFEADPSSDFPDVNLVDSETNVLVNGGTTGELVPEVDFYNRARIGLPDIGAIELDTASTSVAEPISQSGLALQFFPNPTVDVVNIVNHDPSISHFTVLVSDMQGRFVAGRQFGAVNNKLDVSSLPKGVYNLTLLINGKVYSQQIMRQ</sequence>
<feature type="chain" id="PRO_5013780274" description="Secretion system C-terminal sorting domain-containing protein" evidence="1">
    <location>
        <begin position="21"/>
        <end position="977"/>
    </location>
</feature>
<dbReference type="InterPro" id="IPR026444">
    <property type="entry name" value="Secre_tail"/>
</dbReference>
<keyword evidence="1" id="KW-0732">Signal</keyword>